<name>A0A1E5E3E6_9VIBR</name>
<keyword evidence="1" id="KW-0732">Signal</keyword>
<gene>
    <name evidence="2" type="ORF">A1QC_07745</name>
</gene>
<feature type="signal peptide" evidence="1">
    <location>
        <begin position="1"/>
        <end position="19"/>
    </location>
</feature>
<dbReference type="STRING" id="1188252.A1QC_07745"/>
<dbReference type="Proteomes" id="UP000094070">
    <property type="component" value="Unassembled WGS sequence"/>
</dbReference>
<protein>
    <recommendedName>
        <fullName evidence="4">Outer membrane protein beta-barrel domain-containing protein</fullName>
    </recommendedName>
</protein>
<accession>A0A1E5E3E6</accession>
<reference evidence="2 3" key="1">
    <citation type="journal article" date="2012" name="Science">
        <title>Ecological populations of bacteria act as socially cohesive units of antibiotic production and resistance.</title>
        <authorList>
            <person name="Cordero O.X."/>
            <person name="Wildschutte H."/>
            <person name="Kirkup B."/>
            <person name="Proehl S."/>
            <person name="Ngo L."/>
            <person name="Hussain F."/>
            <person name="Le Roux F."/>
            <person name="Mincer T."/>
            <person name="Polz M.F."/>
        </authorList>
    </citation>
    <scope>NUCLEOTIDE SEQUENCE [LARGE SCALE GENOMIC DNA]</scope>
    <source>
        <strain evidence="2 3">1S-45</strain>
    </source>
</reference>
<dbReference type="OrthoDB" id="5814217at2"/>
<dbReference type="RefSeq" id="WP_017024120.1">
    <property type="nucleotide sequence ID" value="NZ_AJYK02000055.1"/>
</dbReference>
<sequence>MRKLFIFTGCLLASSSVFAASDSASSANMSNFNYDYVDARIGLSPMTFGAGVSKSIHPNAHAILSLDSEFDNDYDLSAGLGFHAPVNNWADITGEMLFKMVDDDTKKFDNDAGMEVNIGVRQWLGPQFEVAGKLGYYKINNDADTDDVYGTISGRFHATELFSIGLEGKLNYIYGDQLMITTRFNF</sequence>
<feature type="chain" id="PRO_5009174680" description="Outer membrane protein beta-barrel domain-containing protein" evidence="1">
    <location>
        <begin position="20"/>
        <end position="186"/>
    </location>
</feature>
<dbReference type="eggNOG" id="ENOG5031T2K">
    <property type="taxonomic scope" value="Bacteria"/>
</dbReference>
<keyword evidence="3" id="KW-1185">Reference proteome</keyword>
<dbReference type="AlphaFoldDB" id="A0A1E5E3E6"/>
<evidence type="ECO:0000313" key="3">
    <source>
        <dbReference type="Proteomes" id="UP000094070"/>
    </source>
</evidence>
<organism evidence="2 3">
    <name type="scientific">Vibrio rumoiensis 1S-45</name>
    <dbReference type="NCBI Taxonomy" id="1188252"/>
    <lineage>
        <taxon>Bacteria</taxon>
        <taxon>Pseudomonadati</taxon>
        <taxon>Pseudomonadota</taxon>
        <taxon>Gammaproteobacteria</taxon>
        <taxon>Vibrionales</taxon>
        <taxon>Vibrionaceae</taxon>
        <taxon>Vibrio</taxon>
    </lineage>
</organism>
<evidence type="ECO:0000313" key="2">
    <source>
        <dbReference type="EMBL" id="OEF25906.1"/>
    </source>
</evidence>
<proteinExistence type="predicted"/>
<evidence type="ECO:0000256" key="1">
    <source>
        <dbReference type="SAM" id="SignalP"/>
    </source>
</evidence>
<evidence type="ECO:0008006" key="4">
    <source>
        <dbReference type="Google" id="ProtNLM"/>
    </source>
</evidence>
<comment type="caution">
    <text evidence="2">The sequence shown here is derived from an EMBL/GenBank/DDBJ whole genome shotgun (WGS) entry which is preliminary data.</text>
</comment>
<dbReference type="EMBL" id="AJYK02000055">
    <property type="protein sequence ID" value="OEF25906.1"/>
    <property type="molecule type" value="Genomic_DNA"/>
</dbReference>